<dbReference type="EMBL" id="CADEBC010000498">
    <property type="protein sequence ID" value="CAB3238684.1"/>
    <property type="molecule type" value="Genomic_DNA"/>
</dbReference>
<keyword evidence="2" id="KW-0812">Transmembrane</keyword>
<proteinExistence type="predicted"/>
<dbReference type="Proteomes" id="UP000494106">
    <property type="component" value="Unassembled WGS sequence"/>
</dbReference>
<evidence type="ECO:0000313" key="3">
    <source>
        <dbReference type="EMBL" id="CAB3238684.1"/>
    </source>
</evidence>
<accession>A0A8S0ZZJ6</accession>
<comment type="caution">
    <text evidence="3">The sequence shown here is derived from an EMBL/GenBank/DDBJ whole genome shotgun (WGS) entry which is preliminary data.</text>
</comment>
<reference evidence="3 4" key="1">
    <citation type="submission" date="2020-04" db="EMBL/GenBank/DDBJ databases">
        <authorList>
            <person name="Wallbank WR R."/>
            <person name="Pardo Diaz C."/>
            <person name="Kozak K."/>
            <person name="Martin S."/>
            <person name="Jiggins C."/>
            <person name="Moest M."/>
            <person name="Warren A I."/>
            <person name="Byers J.R.P. K."/>
            <person name="Montejo-Kovacevich G."/>
            <person name="Yen C E."/>
        </authorList>
    </citation>
    <scope>NUCLEOTIDE SEQUENCE [LARGE SCALE GENOMIC DNA]</scope>
</reference>
<name>A0A8S0ZZJ6_ARCPL</name>
<gene>
    <name evidence="3" type="ORF">APLA_LOCUS7503</name>
</gene>
<feature type="transmembrane region" description="Helical" evidence="2">
    <location>
        <begin position="43"/>
        <end position="68"/>
    </location>
</feature>
<organism evidence="3 4">
    <name type="scientific">Arctia plantaginis</name>
    <name type="common">Wood tiger moth</name>
    <name type="synonym">Phalaena plantaginis</name>
    <dbReference type="NCBI Taxonomy" id="874455"/>
    <lineage>
        <taxon>Eukaryota</taxon>
        <taxon>Metazoa</taxon>
        <taxon>Ecdysozoa</taxon>
        <taxon>Arthropoda</taxon>
        <taxon>Hexapoda</taxon>
        <taxon>Insecta</taxon>
        <taxon>Pterygota</taxon>
        <taxon>Neoptera</taxon>
        <taxon>Endopterygota</taxon>
        <taxon>Lepidoptera</taxon>
        <taxon>Glossata</taxon>
        <taxon>Ditrysia</taxon>
        <taxon>Noctuoidea</taxon>
        <taxon>Erebidae</taxon>
        <taxon>Arctiinae</taxon>
        <taxon>Arctia</taxon>
    </lineage>
</organism>
<feature type="region of interest" description="Disordered" evidence="1">
    <location>
        <begin position="1"/>
        <end position="20"/>
    </location>
</feature>
<dbReference type="AlphaFoldDB" id="A0A8S0ZZJ6"/>
<keyword evidence="2" id="KW-0472">Membrane</keyword>
<protein>
    <submittedName>
        <fullName evidence="3">Uncharacterized protein</fullName>
    </submittedName>
</protein>
<evidence type="ECO:0000313" key="4">
    <source>
        <dbReference type="Proteomes" id="UP000494106"/>
    </source>
</evidence>
<evidence type="ECO:0000256" key="1">
    <source>
        <dbReference type="SAM" id="MobiDB-lite"/>
    </source>
</evidence>
<keyword evidence="4" id="KW-1185">Reference proteome</keyword>
<keyword evidence="2" id="KW-1133">Transmembrane helix</keyword>
<sequence length="97" mass="10730">MFRTDRSGTADSPLPGDAFPLQRSELIRPQRQSNIAVESMPLYVAYIMVTGACVLLIVCILLLAFNLVPPEYSTSMWGLGKHLSDEPPLPDKKIVPM</sequence>
<evidence type="ECO:0000256" key="2">
    <source>
        <dbReference type="SAM" id="Phobius"/>
    </source>
</evidence>